<comment type="caution">
    <text evidence="1">The sequence shown here is derived from an EMBL/GenBank/DDBJ whole genome shotgun (WGS) entry which is preliminary data.</text>
</comment>
<dbReference type="EMBL" id="BNCK01000008">
    <property type="protein sequence ID" value="GHG01970.1"/>
    <property type="molecule type" value="Genomic_DNA"/>
</dbReference>
<organism evidence="1 2">
    <name type="scientific">Thalassotalea marina</name>
    <dbReference type="NCBI Taxonomy" id="1673741"/>
    <lineage>
        <taxon>Bacteria</taxon>
        <taxon>Pseudomonadati</taxon>
        <taxon>Pseudomonadota</taxon>
        <taxon>Gammaproteobacteria</taxon>
        <taxon>Alteromonadales</taxon>
        <taxon>Colwelliaceae</taxon>
        <taxon>Thalassotalea</taxon>
    </lineage>
</organism>
<reference evidence="1" key="1">
    <citation type="journal article" date="2014" name="Int. J. Syst. Evol. Microbiol.">
        <title>Complete genome sequence of Corynebacterium casei LMG S-19264T (=DSM 44701T), isolated from a smear-ripened cheese.</title>
        <authorList>
            <consortium name="US DOE Joint Genome Institute (JGI-PGF)"/>
            <person name="Walter F."/>
            <person name="Albersmeier A."/>
            <person name="Kalinowski J."/>
            <person name="Ruckert C."/>
        </authorList>
    </citation>
    <scope>NUCLEOTIDE SEQUENCE</scope>
    <source>
        <strain evidence="1">KCTC 42731</strain>
    </source>
</reference>
<evidence type="ECO:0000313" key="2">
    <source>
        <dbReference type="Proteomes" id="UP000623842"/>
    </source>
</evidence>
<sequence length="50" mass="5658">MYSKMLFSAICCFIRSTVSIFKPRLIIANATHMVLVSALFNAETTNNKIF</sequence>
<name>A0A919BQ27_9GAMM</name>
<dbReference type="Proteomes" id="UP000623842">
    <property type="component" value="Unassembled WGS sequence"/>
</dbReference>
<protein>
    <submittedName>
        <fullName evidence="1">Uncharacterized protein</fullName>
    </submittedName>
</protein>
<accession>A0A919BQ27</accession>
<evidence type="ECO:0000313" key="1">
    <source>
        <dbReference type="EMBL" id="GHG01970.1"/>
    </source>
</evidence>
<dbReference type="AlphaFoldDB" id="A0A919BQ27"/>
<reference evidence="1" key="2">
    <citation type="submission" date="2020-09" db="EMBL/GenBank/DDBJ databases">
        <authorList>
            <person name="Sun Q."/>
            <person name="Kim S."/>
        </authorList>
    </citation>
    <scope>NUCLEOTIDE SEQUENCE</scope>
    <source>
        <strain evidence="1">KCTC 42731</strain>
    </source>
</reference>
<gene>
    <name evidence="1" type="ORF">GCM10017161_33480</name>
</gene>
<keyword evidence="2" id="KW-1185">Reference proteome</keyword>
<proteinExistence type="predicted"/>